<dbReference type="Gene3D" id="3.40.50.300">
    <property type="entry name" value="P-loop containing nucleotide triphosphate hydrolases"/>
    <property type="match status" value="2"/>
</dbReference>
<feature type="transmembrane region" description="Helical" evidence="14">
    <location>
        <begin position="544"/>
        <end position="563"/>
    </location>
</feature>
<feature type="transmembrane region" description="Helical" evidence="14">
    <location>
        <begin position="575"/>
        <end position="600"/>
    </location>
</feature>
<feature type="transmembrane region" description="Helical" evidence="14">
    <location>
        <begin position="1180"/>
        <end position="1201"/>
    </location>
</feature>
<name>A0A376B1B4_9ASCO</name>
<feature type="transmembrane region" description="Helical" evidence="14">
    <location>
        <begin position="124"/>
        <end position="144"/>
    </location>
</feature>
<evidence type="ECO:0000313" key="18">
    <source>
        <dbReference type="Proteomes" id="UP000262825"/>
    </source>
</evidence>
<feature type="transmembrane region" description="Helical" evidence="14">
    <location>
        <begin position="95"/>
        <end position="118"/>
    </location>
</feature>
<dbReference type="PANTHER" id="PTHR24223">
    <property type="entry name" value="ATP-BINDING CASSETTE SUB-FAMILY C"/>
    <property type="match status" value="1"/>
</dbReference>
<dbReference type="InterPro" id="IPR056227">
    <property type="entry name" value="TMD0_ABC"/>
</dbReference>
<dbReference type="Gene3D" id="1.20.1560.10">
    <property type="entry name" value="ABC transporter type 1, transmembrane domain"/>
    <property type="match status" value="2"/>
</dbReference>
<feature type="domain" description="ABC transporter" evidence="15">
    <location>
        <begin position="1276"/>
        <end position="1509"/>
    </location>
</feature>
<evidence type="ECO:0000256" key="7">
    <source>
        <dbReference type="ARBA" id="ARBA00022737"/>
    </source>
</evidence>
<keyword evidence="10" id="KW-1278">Translocase</keyword>
<evidence type="ECO:0000256" key="14">
    <source>
        <dbReference type="SAM" id="Phobius"/>
    </source>
</evidence>
<dbReference type="FunFam" id="3.40.50.300:FF:000450">
    <property type="entry name" value="ABC transporter C family member 2"/>
    <property type="match status" value="1"/>
</dbReference>
<evidence type="ECO:0000256" key="5">
    <source>
        <dbReference type="ARBA" id="ARBA00022554"/>
    </source>
</evidence>
<dbReference type="InterPro" id="IPR036640">
    <property type="entry name" value="ABC1_TM_sf"/>
</dbReference>
<feature type="domain" description="ABC transmembrane type-1" evidence="16">
    <location>
        <begin position="956"/>
        <end position="1239"/>
    </location>
</feature>
<dbReference type="GO" id="GO:0016887">
    <property type="term" value="F:ATP hydrolysis activity"/>
    <property type="evidence" value="ECO:0007669"/>
    <property type="project" value="InterPro"/>
</dbReference>
<keyword evidence="5" id="KW-0926">Vacuole</keyword>
<comment type="subcellular location">
    <subcellularLocation>
        <location evidence="1">Vacuole membrane</location>
        <topology evidence="1">Multi-pass membrane protein</topology>
    </subcellularLocation>
</comment>
<dbReference type="InterPro" id="IPR003439">
    <property type="entry name" value="ABC_transporter-like_ATP-bd"/>
</dbReference>
<feature type="domain" description="ABC transmembrane type-1" evidence="16">
    <location>
        <begin position="307"/>
        <end position="601"/>
    </location>
</feature>
<dbReference type="Pfam" id="PF00005">
    <property type="entry name" value="ABC_tran"/>
    <property type="match status" value="2"/>
</dbReference>
<dbReference type="PROSITE" id="PS00211">
    <property type="entry name" value="ABC_TRANSPORTER_1"/>
    <property type="match status" value="2"/>
</dbReference>
<feature type="transmembrane region" description="Helical" evidence="14">
    <location>
        <begin position="458"/>
        <end position="476"/>
    </location>
</feature>
<keyword evidence="12 14" id="KW-0472">Membrane</keyword>
<feature type="transmembrane region" description="Helical" evidence="14">
    <location>
        <begin position="996"/>
        <end position="1023"/>
    </location>
</feature>
<keyword evidence="6 14" id="KW-0812">Transmembrane</keyword>
<dbReference type="SMART" id="SM00382">
    <property type="entry name" value="AAA"/>
    <property type="match status" value="2"/>
</dbReference>
<dbReference type="InterPro" id="IPR027417">
    <property type="entry name" value="P-loop_NTPase"/>
</dbReference>
<dbReference type="EMBL" id="UFAJ01000016">
    <property type="protein sequence ID" value="SSD58475.1"/>
    <property type="molecule type" value="Genomic_DNA"/>
</dbReference>
<feature type="transmembrane region" description="Helical" evidence="14">
    <location>
        <begin position="954"/>
        <end position="976"/>
    </location>
</feature>
<dbReference type="CDD" id="cd03244">
    <property type="entry name" value="ABCC_MRP_domain2"/>
    <property type="match status" value="1"/>
</dbReference>
<dbReference type="InterPro" id="IPR017871">
    <property type="entry name" value="ABC_transporter-like_CS"/>
</dbReference>
<evidence type="ECO:0000256" key="8">
    <source>
        <dbReference type="ARBA" id="ARBA00022741"/>
    </source>
</evidence>
<comment type="function">
    <text evidence="13">Cooperates for the ATP-dependent vacuolar transport of bilirubin and glutathione conjugates.</text>
</comment>
<feature type="transmembrane region" description="Helical" evidence="14">
    <location>
        <begin position="57"/>
        <end position="75"/>
    </location>
</feature>
<feature type="transmembrane region" description="Helical" evidence="14">
    <location>
        <begin position="356"/>
        <end position="377"/>
    </location>
</feature>
<proteinExistence type="inferred from homology"/>
<dbReference type="InterPro" id="IPR050173">
    <property type="entry name" value="ABC_transporter_C-like"/>
</dbReference>
<keyword evidence="7" id="KW-0677">Repeat</keyword>
<dbReference type="CDD" id="cd18595">
    <property type="entry name" value="ABC_6TM_MRP1_2_3_6_D1_like"/>
    <property type="match status" value="1"/>
</dbReference>
<evidence type="ECO:0000259" key="16">
    <source>
        <dbReference type="PROSITE" id="PS50929"/>
    </source>
</evidence>
<dbReference type="GO" id="GO:0005524">
    <property type="term" value="F:ATP binding"/>
    <property type="evidence" value="ECO:0007669"/>
    <property type="project" value="UniProtKB-KW"/>
</dbReference>
<dbReference type="GO" id="GO:0042592">
    <property type="term" value="P:homeostatic process"/>
    <property type="evidence" value="ECO:0007669"/>
    <property type="project" value="UniProtKB-ARBA"/>
</dbReference>
<dbReference type="SUPFAM" id="SSF52540">
    <property type="entry name" value="P-loop containing nucleoside triphosphate hydrolases"/>
    <property type="match status" value="2"/>
</dbReference>
<dbReference type="Pfam" id="PF00664">
    <property type="entry name" value="ABC_membrane"/>
    <property type="match status" value="2"/>
</dbReference>
<accession>A0A376B1B4</accession>
<feature type="domain" description="ABC transporter" evidence="15">
    <location>
        <begin position="637"/>
        <end position="863"/>
    </location>
</feature>
<dbReference type="CDD" id="cd18603">
    <property type="entry name" value="ABC_6TM_MRP1_2_3_6_D2_like"/>
    <property type="match status" value="1"/>
</dbReference>
<evidence type="ECO:0000256" key="4">
    <source>
        <dbReference type="ARBA" id="ARBA00022553"/>
    </source>
</evidence>
<organism evidence="17 18">
    <name type="scientific">Saccharomycodes ludwigii</name>
    <dbReference type="NCBI Taxonomy" id="36035"/>
    <lineage>
        <taxon>Eukaryota</taxon>
        <taxon>Fungi</taxon>
        <taxon>Dikarya</taxon>
        <taxon>Ascomycota</taxon>
        <taxon>Saccharomycotina</taxon>
        <taxon>Saccharomycetes</taxon>
        <taxon>Saccharomycodales</taxon>
        <taxon>Saccharomycodaceae</taxon>
        <taxon>Saccharomycodes</taxon>
    </lineage>
</organism>
<evidence type="ECO:0000256" key="1">
    <source>
        <dbReference type="ARBA" id="ARBA00004128"/>
    </source>
</evidence>
<dbReference type="FunFam" id="1.20.1560.10:FF:000020">
    <property type="entry name" value="ABC metal ion transporter"/>
    <property type="match status" value="1"/>
</dbReference>
<evidence type="ECO:0000256" key="12">
    <source>
        <dbReference type="ARBA" id="ARBA00023136"/>
    </source>
</evidence>
<evidence type="ECO:0000256" key="9">
    <source>
        <dbReference type="ARBA" id="ARBA00022840"/>
    </source>
</evidence>
<feature type="transmembrane region" description="Helical" evidence="14">
    <location>
        <begin position="191"/>
        <end position="211"/>
    </location>
</feature>
<dbReference type="Pfam" id="PF24357">
    <property type="entry name" value="TMD0_ABC"/>
    <property type="match status" value="1"/>
</dbReference>
<protein>
    <submittedName>
        <fullName evidence="17">Probable Metal resistance protein YCF1</fullName>
    </submittedName>
</protein>
<dbReference type="SUPFAM" id="SSF90123">
    <property type="entry name" value="ABC transporter transmembrane region"/>
    <property type="match status" value="2"/>
</dbReference>
<dbReference type="GO" id="GO:0042144">
    <property type="term" value="P:vacuole fusion, non-autophagic"/>
    <property type="evidence" value="ECO:0007669"/>
    <property type="project" value="UniProtKB-ARBA"/>
</dbReference>
<dbReference type="GO" id="GO:0140359">
    <property type="term" value="F:ABC-type transporter activity"/>
    <property type="evidence" value="ECO:0007669"/>
    <property type="project" value="InterPro"/>
</dbReference>
<gene>
    <name evidence="17" type="ORF">SCODWIG_00236</name>
</gene>
<evidence type="ECO:0000256" key="11">
    <source>
        <dbReference type="ARBA" id="ARBA00022989"/>
    </source>
</evidence>
<keyword evidence="18" id="KW-1185">Reference proteome</keyword>
<dbReference type="PROSITE" id="PS50893">
    <property type="entry name" value="ABC_TRANSPORTER_2"/>
    <property type="match status" value="2"/>
</dbReference>
<reference evidence="18" key="1">
    <citation type="submission" date="2018-06" db="EMBL/GenBank/DDBJ databases">
        <authorList>
            <person name="Guldener U."/>
        </authorList>
    </citation>
    <scope>NUCLEOTIDE SEQUENCE [LARGE SCALE GENOMIC DNA]</scope>
    <source>
        <strain evidence="18">UTAD17</strain>
    </source>
</reference>
<dbReference type="Proteomes" id="UP000262825">
    <property type="component" value="Unassembled WGS sequence"/>
</dbReference>
<evidence type="ECO:0000313" key="17">
    <source>
        <dbReference type="EMBL" id="SSD58475.1"/>
    </source>
</evidence>
<evidence type="ECO:0000256" key="3">
    <source>
        <dbReference type="ARBA" id="ARBA00022448"/>
    </source>
</evidence>
<evidence type="ECO:0000256" key="6">
    <source>
        <dbReference type="ARBA" id="ARBA00022692"/>
    </source>
</evidence>
<keyword evidence="4" id="KW-0597">Phosphoprotein</keyword>
<keyword evidence="11 14" id="KW-1133">Transmembrane helix</keyword>
<dbReference type="FunFam" id="1.20.1560.10:FF:000001">
    <property type="entry name" value="ATP-binding cassette subfamily C member 1"/>
    <property type="match status" value="1"/>
</dbReference>
<comment type="similarity">
    <text evidence="2">Belongs to the ABC transporter superfamily. ABCC family. Conjugate transporter (TC 3.A.1.208) subfamily.</text>
</comment>
<keyword evidence="9" id="KW-0067">ATP-binding</keyword>
<evidence type="ECO:0000256" key="2">
    <source>
        <dbReference type="ARBA" id="ARBA00009726"/>
    </source>
</evidence>
<evidence type="ECO:0000256" key="13">
    <source>
        <dbReference type="ARBA" id="ARBA00053425"/>
    </source>
</evidence>
<dbReference type="OrthoDB" id="6500128at2759"/>
<dbReference type="CDD" id="cd03250">
    <property type="entry name" value="ABCC_MRP_domain1"/>
    <property type="match status" value="1"/>
</dbReference>
<dbReference type="FunFam" id="3.40.50.300:FF:000565">
    <property type="entry name" value="ABC bile acid transporter"/>
    <property type="match status" value="1"/>
</dbReference>
<keyword evidence="3" id="KW-0813">Transport</keyword>
<evidence type="ECO:0000259" key="15">
    <source>
        <dbReference type="PROSITE" id="PS50893"/>
    </source>
</evidence>
<dbReference type="PANTHER" id="PTHR24223:SF443">
    <property type="entry name" value="MULTIDRUG-RESISTANCE LIKE PROTEIN 1, ISOFORM I"/>
    <property type="match status" value="1"/>
</dbReference>
<feature type="transmembrane region" description="Helical" evidence="14">
    <location>
        <begin position="1084"/>
        <end position="1110"/>
    </location>
</feature>
<evidence type="ECO:0000256" key="10">
    <source>
        <dbReference type="ARBA" id="ARBA00022967"/>
    </source>
</evidence>
<dbReference type="GO" id="GO:0000329">
    <property type="term" value="C:fungal-type vacuole membrane"/>
    <property type="evidence" value="ECO:0007669"/>
    <property type="project" value="UniProtKB-ARBA"/>
</dbReference>
<sequence length="1516" mass="171273">MTLPFNLQRFYISGATNNNTLISNPQDNLSHVKLCLCGNGEKFGPISNKYGDFTLCFNNLLLILSALLMIIVGSYQTSQLNKSKNIYKYRRNWLIFSRITLILIQFVFIGINVIIIRNNNSLDFMLQEILTLLSLLVALNLHWIEYNKSKLSNGVLLFYWLFETFFQASLLLHIYIRYDYEGYWFNDSKNFMVLRIFETTNAFFILLLEWLPRKPTLPYQNLMQQEYLKKKKSPYDEANIFSKISFSWMTGLMKTGYEKFLSEDDLYKLPNSFGSAEISNKMSSIMNKNPTVSLALSLFREFWPKIVLGASFKIVYDILSFTQPQLLRLLIKFVTDYNQNKNEGNDPENYPIVKGFILAISMFLVGFIQTCILHQYFLTSYDTGMNIKSGLTSIVYQKALNLSNEASDMSSTGDIVNLMSVDVQRLQDLNQWGHIIWSGPFQIILCLISLYKLLGNCMWVGVLIMLIMIPLNSIIVRKQKTLQKTQMKNKDERTRITSEILNNIKSLKLYAWEIPYKAKLDHVRNDKELRNLKKIGVVQAISNFQFNIVPFLVSCSTFATFVLTNNGKPLTTDLVFPALALFNLLAFPLAVVPMAITSFVEASISVNRLSKFLNNEELQKDAVKHEPSVTKVGDVSVKLSDATFLWKRKPEYKIALSNINFEARKGQLNCVVGKVGAGKTALIKSILGDLYRVQGEAIVHGNVAYVSQLAWIMNGTVKENILFGHKYDPDFYEKTIKACALTIDFAGLSKGDQTIVGEKGISLSGGQKARLSLARAVYARADVYLLDDPLAAVDEHVSKHLVEHVLGPNGLLHSKTRVLVTNKISVLLIADCISLLEGGQIVEHGSYESILKTGNENSALAKLIEEFGNRKKENEGDSKVDLKELVTGDLSDTDEDFYASSLRKASDETLRSIGFFPSGEDGGDVDVSRREHREQGKVKWDIYFEYARSCNPKFVVVFIIFLILNMVLSVAGNFWLKHWSEVNTRLGYNPNISKYLGIYFSFGIGSALATLASVIILWIFCTISGSRILHDRMAASVLRAPMSFFETTPIGRILNRFSNDIYKIDEVLGRSFSQFFNNSIKVSFTILVICFTTWQFIFFVIPIGMLYIYYQQYYLRTSRELRRLDSVTRSPVYAHFQETLGGITTIRGYGQQTRFIHLNRCFIDNNMSAYYPSINANRWLAFRLETIGSFIIFCAAMLSVFRLRQGTLSAGAIGLSLSYALQITQSLNWIVRMSVEVESNIVSVERVKEYANLKSEAPAIIPGHRPPESWPDKGEIKFVDYSTRYRPELPLVLHDINLSIESREKIGIVGRTGAGKSSLTLALFRIIEASSGHIEIDGINTSTIGLADLRHKLSIIPQDSQVFEGSIRENIDPTGLYSDEQIWEALELSHLKQHVETLGGLDSELSEGGGNLSVGQRQLMCLARALLIPSKVLVLDEATAAVDVETDQVLQETIRTAFKDRTILTIAHRLNTIMDSDRIIVLEQGKVAEFDSPDNLLKDKSTIFYGLCKEAGLATA</sequence>
<dbReference type="VEuPathDB" id="FungiDB:SCODWIG_00236"/>
<dbReference type="InterPro" id="IPR003593">
    <property type="entry name" value="AAA+_ATPase"/>
</dbReference>
<feature type="transmembrane region" description="Helical" evidence="14">
    <location>
        <begin position="156"/>
        <end position="176"/>
    </location>
</feature>
<keyword evidence="8" id="KW-0547">Nucleotide-binding</keyword>
<dbReference type="InterPro" id="IPR011527">
    <property type="entry name" value="ABC1_TM_dom"/>
</dbReference>
<dbReference type="PROSITE" id="PS50929">
    <property type="entry name" value="ABC_TM1F"/>
    <property type="match status" value="2"/>
</dbReference>